<dbReference type="InterPro" id="IPR000209">
    <property type="entry name" value="Peptidase_S8/S53_dom"/>
</dbReference>
<sequence length="254" mass="28482">MNLEQYLKLTGFDKPEQKGINIAILDSGFNTQNKNVKYRFNAFDKSEDVKDERGHGTAILDVVSTISPNSNFYLFKALDKDGKGTMLSIYESLIRVRDIEEIDIVCMSFSSFQKLSITTDKAIKECLENKKILVSALGNDERQQDTYPSAVEGVYKVGALSESLISRYHLSNYSPTTHFVALGENILANEELREGTSFATAIVVGQIAEIMAHYQIKKEEVNYELFEDSFLSSSLRTMDIAKGHLLKGGSDDFE</sequence>
<dbReference type="GO" id="GO:0004252">
    <property type="term" value="F:serine-type endopeptidase activity"/>
    <property type="evidence" value="ECO:0007669"/>
    <property type="project" value="InterPro"/>
</dbReference>
<dbReference type="RefSeq" id="YP_009905646.1">
    <property type="nucleotide sequence ID" value="NC_049857.1"/>
</dbReference>
<dbReference type="CDD" id="cd00306">
    <property type="entry name" value="Peptidases_S8_S53"/>
    <property type="match status" value="1"/>
</dbReference>
<dbReference type="Gene3D" id="3.40.50.200">
    <property type="entry name" value="Peptidase S8/S53 domain"/>
    <property type="match status" value="1"/>
</dbReference>
<dbReference type="EMBL" id="MN552145">
    <property type="protein sequence ID" value="QGJ85008.1"/>
    <property type="molecule type" value="Genomic_DNA"/>
</dbReference>
<dbReference type="Proteomes" id="UP000422881">
    <property type="component" value="Segment"/>
</dbReference>
<evidence type="ECO:0000256" key="2">
    <source>
        <dbReference type="ARBA" id="ARBA00022670"/>
    </source>
</evidence>
<evidence type="ECO:0000256" key="3">
    <source>
        <dbReference type="ARBA" id="ARBA00022801"/>
    </source>
</evidence>
<name>A0A649V3M4_9CAUD</name>
<accession>A0A649V3M4</accession>
<evidence type="ECO:0000313" key="6">
    <source>
        <dbReference type="EMBL" id="QGJ85008.1"/>
    </source>
</evidence>
<reference evidence="6 7" key="1">
    <citation type="submission" date="2019-10" db="EMBL/GenBank/DDBJ databases">
        <authorList>
            <person name="Brinks E."/>
        </authorList>
    </citation>
    <scope>NUCLEOTIDE SEQUENCE [LARGE SCALE GENOMIC DNA]</scope>
</reference>
<dbReference type="GO" id="GO:0006508">
    <property type="term" value="P:proteolysis"/>
    <property type="evidence" value="ECO:0007669"/>
    <property type="project" value="UniProtKB-KW"/>
</dbReference>
<comment type="similarity">
    <text evidence="1">Belongs to the peptidase S8 family.</text>
</comment>
<dbReference type="GeneID" id="56138032"/>
<dbReference type="InterPro" id="IPR050131">
    <property type="entry name" value="Peptidase_S8_subtilisin-like"/>
</dbReference>
<dbReference type="Pfam" id="PF00082">
    <property type="entry name" value="Peptidase_S8"/>
    <property type="match status" value="1"/>
</dbReference>
<dbReference type="KEGG" id="vg:56138032"/>
<evidence type="ECO:0000256" key="1">
    <source>
        <dbReference type="ARBA" id="ARBA00011073"/>
    </source>
</evidence>
<evidence type="ECO:0000313" key="7">
    <source>
        <dbReference type="Proteomes" id="UP000422881"/>
    </source>
</evidence>
<dbReference type="InterPro" id="IPR015500">
    <property type="entry name" value="Peptidase_S8_subtilisin-rel"/>
</dbReference>
<dbReference type="SUPFAM" id="SSF52743">
    <property type="entry name" value="Subtilisin-like"/>
    <property type="match status" value="1"/>
</dbReference>
<keyword evidence="4" id="KW-0720">Serine protease</keyword>
<dbReference type="PANTHER" id="PTHR43806:SF11">
    <property type="entry name" value="CEREVISIN-RELATED"/>
    <property type="match status" value="1"/>
</dbReference>
<organism evidence="6 7">
    <name type="scientific">Lactococcus phage P1048</name>
    <dbReference type="NCBI Taxonomy" id="2662295"/>
    <lineage>
        <taxon>Viruses</taxon>
        <taxon>Duplodnaviria</taxon>
        <taxon>Heunggongvirae</taxon>
        <taxon>Uroviricota</taxon>
        <taxon>Caudoviricetes</taxon>
        <taxon>Audreyjarvisvirus</taxon>
        <taxon>Audreyjarvisvirus P1048</taxon>
    </lineage>
</organism>
<keyword evidence="3" id="KW-0378">Hydrolase</keyword>
<protein>
    <submittedName>
        <fullName evidence="6">Putative protease</fullName>
    </submittedName>
</protein>
<evidence type="ECO:0000256" key="4">
    <source>
        <dbReference type="ARBA" id="ARBA00022825"/>
    </source>
</evidence>
<keyword evidence="2 6" id="KW-0645">Protease</keyword>
<proteinExistence type="inferred from homology"/>
<dbReference type="InterPro" id="IPR036852">
    <property type="entry name" value="Peptidase_S8/S53_dom_sf"/>
</dbReference>
<feature type="domain" description="Peptidase S8/S53" evidence="5">
    <location>
        <begin position="18"/>
        <end position="217"/>
    </location>
</feature>
<dbReference type="PROSITE" id="PS51892">
    <property type="entry name" value="SUBTILASE"/>
    <property type="match status" value="1"/>
</dbReference>
<evidence type="ECO:0000259" key="5">
    <source>
        <dbReference type="Pfam" id="PF00082"/>
    </source>
</evidence>
<dbReference type="PANTHER" id="PTHR43806">
    <property type="entry name" value="PEPTIDASE S8"/>
    <property type="match status" value="1"/>
</dbReference>
<keyword evidence="7" id="KW-1185">Reference proteome</keyword>
<dbReference type="PRINTS" id="PR00723">
    <property type="entry name" value="SUBTILISIN"/>
</dbReference>